<feature type="domain" description="ABC transporter" evidence="11">
    <location>
        <begin position="986"/>
        <end position="1220"/>
    </location>
</feature>
<evidence type="ECO:0000259" key="12">
    <source>
        <dbReference type="PROSITE" id="PS50929"/>
    </source>
</evidence>
<evidence type="ECO:0000256" key="2">
    <source>
        <dbReference type="ARBA" id="ARBA00004651"/>
    </source>
</evidence>
<sequence length="1224" mass="136322">MLASIKNFFFFNVSPLVKKGQEKILTFDDLLEIPPEVKIERTATAAPIDLSSQKKFLKAVVLEQKKLVFRAWSFYLLGVAASLVSPLLINQFITRLTKLSAGTEGYSTILPIAIGIGLIGIVTGIGYQHNFYGTLRANTRIIARLNRLIFEQALKLSQKSRQSVNVGDVVNHMSSDSEGIADLPMLIGDLGWASLLTIGSVSMLFHYLGWTALIAVGILALLTPVTRKIAKNFIHLEDEMMKKRDQRVSLMGQVLQSMRLVKYFVWEQEISNQVAIVRKEEVKVRRSLAKAEMLSGLSFMAISTLVLFVALWVHVLRGETLTPALVLTCVSLFGLLQEPIGHLPGVLSRIINAWVSARRIIDFLKAETVEARTISDEAVMNGSDLIFNHVNYESSNGSFKLHDLNFNIKRGATVAIVGEVGSGKTTLLQLMLQEIKPKEGSVFLASDNVGYVSQESYIMNATVLENLKMGKELSSDQIKEALFVIAMERDVTHLPGGLHTEIGEKGVNLSGGQKQRVSLGRCYLQDPQVVLLDDPLSAVDVHTEKFLVDNLIKQAWENKTVVIATHRLEALEKFDRILFLENGKIAGDGSLSELIVSSPAFKHFYSHHLEVQALEQNSMGLDKLAGENAKPESRLMSDEDREEGAVKGSLYWDYVKALGGEGKNQKLIIGLLILGVLSISVFPLFNQWWLSWFSGHPTQITSLQGVMIYGIIAVLSLAVQLSSQIFWLQRGIKAGVELHDKMLASILKAPVRFFDTTPVGRLLQRFSRDLESVDIQLQWSFEAAVQSLFQIIVSLSLIIISVPLVLIAIIPVGIIYWKIQLAYRSSAREAKRMDSIARSPRYAHFKETLGGLPVIRAYKKEAWFREQFFTYLERSQKASVNNFLLNRWFSIRIPLIGGFISGTTALCLIYSVASGHLTAATAGLVVLYSMSFWGALNWGIRILSDLESRMTSIERIRFMTQIPAEKLFITEERTLVDANWPSHGHIRFSGVHARYDDSLPEVVKGLSVDIPGRAQVGIVGRTGAGKTTLFQMLYRFININQGTIEIDGVDIASIDLETLRSRLAIIPQDPTLFIGTLRSNLDPYSRKSDEQVWKVLKETGMEELVMSFPLKLLSPISDGGANLSQGQRQLFCLARALLLDAKIIMLDEATASVDVVSDAKIQRVLRRELKEKTVLVIAHRLGTVVDLDYLMVMNDGRLESFKGPSKEFIMASANEFGLEVEIVE</sequence>
<keyword evidence="7" id="KW-0067">ATP-binding</keyword>
<keyword evidence="8 10" id="KW-1133">Transmembrane helix</keyword>
<evidence type="ECO:0000256" key="7">
    <source>
        <dbReference type="ARBA" id="ARBA00022840"/>
    </source>
</evidence>
<dbReference type="InterPro" id="IPR027417">
    <property type="entry name" value="P-loop_NTPase"/>
</dbReference>
<feature type="transmembrane region" description="Helical" evidence="10">
    <location>
        <begin position="207"/>
        <end position="225"/>
    </location>
</feature>
<dbReference type="InterPro" id="IPR044726">
    <property type="entry name" value="ABCC_6TM_D2"/>
</dbReference>
<feature type="domain" description="ABC transmembrane type-1" evidence="12">
    <location>
        <begin position="667"/>
        <end position="948"/>
    </location>
</feature>
<evidence type="ECO:0000256" key="6">
    <source>
        <dbReference type="ARBA" id="ARBA00022741"/>
    </source>
</evidence>
<dbReference type="SMART" id="SM00382">
    <property type="entry name" value="AAA"/>
    <property type="match status" value="2"/>
</dbReference>
<dbReference type="Pfam" id="PF00005">
    <property type="entry name" value="ABC_tran"/>
    <property type="match status" value="2"/>
</dbReference>
<keyword evidence="4 10" id="KW-0812">Transmembrane</keyword>
<dbReference type="InterPro" id="IPR011527">
    <property type="entry name" value="ABC1_TM_dom"/>
</dbReference>
<dbReference type="EMBL" id="JAYGJQ010000001">
    <property type="protein sequence ID" value="MEA9355744.1"/>
    <property type="molecule type" value="Genomic_DNA"/>
</dbReference>
<dbReference type="InterPro" id="IPR003439">
    <property type="entry name" value="ABC_transporter-like_ATP-bd"/>
</dbReference>
<dbReference type="Gene3D" id="3.40.50.300">
    <property type="entry name" value="P-loop containing nucleotide triphosphate hydrolases"/>
    <property type="match status" value="2"/>
</dbReference>
<evidence type="ECO:0000313" key="13">
    <source>
        <dbReference type="EMBL" id="MEA9355744.1"/>
    </source>
</evidence>
<dbReference type="CDD" id="cd03250">
    <property type="entry name" value="ABCC_MRP_domain1"/>
    <property type="match status" value="1"/>
</dbReference>
<dbReference type="SUPFAM" id="SSF52540">
    <property type="entry name" value="P-loop containing nucleoside triphosphate hydrolases"/>
    <property type="match status" value="2"/>
</dbReference>
<evidence type="ECO:0000256" key="3">
    <source>
        <dbReference type="ARBA" id="ARBA00022448"/>
    </source>
</evidence>
<dbReference type="InterPro" id="IPR036640">
    <property type="entry name" value="ABC1_TM_sf"/>
</dbReference>
<feature type="transmembrane region" description="Helical" evidence="10">
    <location>
        <begin position="787"/>
        <end position="817"/>
    </location>
</feature>
<keyword evidence="3" id="KW-0813">Transport</keyword>
<feature type="transmembrane region" description="Helical" evidence="10">
    <location>
        <begin position="919"/>
        <end position="940"/>
    </location>
</feature>
<comment type="subcellular location">
    <subcellularLocation>
        <location evidence="2">Cell membrane</location>
        <topology evidence="2">Multi-pass membrane protein</topology>
    </subcellularLocation>
    <subcellularLocation>
        <location evidence="1">Vacuole membrane</location>
        <topology evidence="1">Multi-pass membrane protein</topology>
    </subcellularLocation>
</comment>
<feature type="transmembrane region" description="Helical" evidence="10">
    <location>
        <begin position="67"/>
        <end position="89"/>
    </location>
</feature>
<dbReference type="CDD" id="cd18580">
    <property type="entry name" value="ABC_6TM_ABCC_D2"/>
    <property type="match status" value="1"/>
</dbReference>
<feature type="transmembrane region" description="Helical" evidence="10">
    <location>
        <begin position="667"/>
        <end position="686"/>
    </location>
</feature>
<dbReference type="SUPFAM" id="SSF90123">
    <property type="entry name" value="ABC transporter transmembrane region"/>
    <property type="match status" value="2"/>
</dbReference>
<feature type="transmembrane region" description="Helical" evidence="10">
    <location>
        <begin position="893"/>
        <end position="913"/>
    </location>
</feature>
<dbReference type="CDD" id="cd18579">
    <property type="entry name" value="ABC_6TM_ABCC_D1"/>
    <property type="match status" value="1"/>
</dbReference>
<name>A0ABU5VRS1_9BACT</name>
<dbReference type="PROSITE" id="PS00211">
    <property type="entry name" value="ABC_TRANSPORTER_1"/>
    <property type="match status" value="2"/>
</dbReference>
<keyword evidence="14" id="KW-1185">Reference proteome</keyword>
<comment type="caution">
    <text evidence="13">The sequence shown here is derived from an EMBL/GenBank/DDBJ whole genome shotgun (WGS) entry which is preliminary data.</text>
</comment>
<dbReference type="InterPro" id="IPR044746">
    <property type="entry name" value="ABCC_6TM_D1"/>
</dbReference>
<evidence type="ECO:0000313" key="14">
    <source>
        <dbReference type="Proteomes" id="UP001302274"/>
    </source>
</evidence>
<feature type="transmembrane region" description="Helical" evidence="10">
    <location>
        <begin position="109"/>
        <end position="127"/>
    </location>
</feature>
<dbReference type="PANTHER" id="PTHR24223:SF443">
    <property type="entry name" value="MULTIDRUG-RESISTANCE LIKE PROTEIN 1, ISOFORM I"/>
    <property type="match status" value="1"/>
</dbReference>
<proteinExistence type="predicted"/>
<dbReference type="Proteomes" id="UP001302274">
    <property type="component" value="Unassembled WGS sequence"/>
</dbReference>
<accession>A0ABU5VRS1</accession>
<evidence type="ECO:0000259" key="11">
    <source>
        <dbReference type="PROSITE" id="PS50893"/>
    </source>
</evidence>
<keyword evidence="9 10" id="KW-0472">Membrane</keyword>
<evidence type="ECO:0000256" key="5">
    <source>
        <dbReference type="ARBA" id="ARBA00022737"/>
    </source>
</evidence>
<gene>
    <name evidence="13" type="ORF">SHI21_06015</name>
</gene>
<feature type="transmembrane region" description="Helical" evidence="10">
    <location>
        <begin position="293"/>
        <end position="315"/>
    </location>
</feature>
<dbReference type="PROSITE" id="PS50893">
    <property type="entry name" value="ABC_TRANSPORTER_2"/>
    <property type="match status" value="2"/>
</dbReference>
<protein>
    <submittedName>
        <fullName evidence="13">ABC transporter transmembrane domain-containing protein</fullName>
    </submittedName>
</protein>
<dbReference type="InterPro" id="IPR017871">
    <property type="entry name" value="ABC_transporter-like_CS"/>
</dbReference>
<feature type="domain" description="ABC transporter" evidence="11">
    <location>
        <begin position="380"/>
        <end position="607"/>
    </location>
</feature>
<keyword evidence="5" id="KW-0677">Repeat</keyword>
<organism evidence="13 14">
    <name type="scientific">Bacteriovorax antarcticus</name>
    <dbReference type="NCBI Taxonomy" id="3088717"/>
    <lineage>
        <taxon>Bacteria</taxon>
        <taxon>Pseudomonadati</taxon>
        <taxon>Bdellovibrionota</taxon>
        <taxon>Bacteriovoracia</taxon>
        <taxon>Bacteriovoracales</taxon>
        <taxon>Bacteriovoracaceae</taxon>
        <taxon>Bacteriovorax</taxon>
    </lineage>
</organism>
<dbReference type="InterPro" id="IPR050173">
    <property type="entry name" value="ABC_transporter_C-like"/>
</dbReference>
<dbReference type="PROSITE" id="PS50929">
    <property type="entry name" value="ABC_TM1F"/>
    <property type="match status" value="2"/>
</dbReference>
<reference evidence="13 14" key="1">
    <citation type="submission" date="2023-11" db="EMBL/GenBank/DDBJ databases">
        <title>A Novel Polar Bacteriovorax (B. antarcticus) Isolated from the Biocrust in Antarctica.</title>
        <authorList>
            <person name="Mun W."/>
            <person name="Choi S.Y."/>
            <person name="Mitchell R.J."/>
        </authorList>
    </citation>
    <scope>NUCLEOTIDE SEQUENCE [LARGE SCALE GENOMIC DNA]</scope>
    <source>
        <strain evidence="13 14">PP10</strain>
    </source>
</reference>
<evidence type="ECO:0000256" key="8">
    <source>
        <dbReference type="ARBA" id="ARBA00022989"/>
    </source>
</evidence>
<evidence type="ECO:0000256" key="10">
    <source>
        <dbReference type="SAM" id="Phobius"/>
    </source>
</evidence>
<dbReference type="InterPro" id="IPR003593">
    <property type="entry name" value="AAA+_ATPase"/>
</dbReference>
<keyword evidence="6" id="KW-0547">Nucleotide-binding</keyword>
<dbReference type="RefSeq" id="WP_323575374.1">
    <property type="nucleotide sequence ID" value="NZ_JAYGJQ010000001.1"/>
</dbReference>
<dbReference type="CDD" id="cd03244">
    <property type="entry name" value="ABCC_MRP_domain2"/>
    <property type="match status" value="1"/>
</dbReference>
<feature type="transmembrane region" description="Helical" evidence="10">
    <location>
        <begin position="706"/>
        <end position="728"/>
    </location>
</feature>
<dbReference type="Gene3D" id="1.20.1560.10">
    <property type="entry name" value="ABC transporter type 1, transmembrane domain"/>
    <property type="match status" value="2"/>
</dbReference>
<evidence type="ECO:0000256" key="9">
    <source>
        <dbReference type="ARBA" id="ARBA00023136"/>
    </source>
</evidence>
<dbReference type="Pfam" id="PF00664">
    <property type="entry name" value="ABC_membrane"/>
    <property type="match status" value="2"/>
</dbReference>
<dbReference type="PANTHER" id="PTHR24223">
    <property type="entry name" value="ATP-BINDING CASSETTE SUB-FAMILY C"/>
    <property type="match status" value="1"/>
</dbReference>
<evidence type="ECO:0000256" key="4">
    <source>
        <dbReference type="ARBA" id="ARBA00022692"/>
    </source>
</evidence>
<feature type="domain" description="ABC transmembrane type-1" evidence="12">
    <location>
        <begin position="74"/>
        <end position="352"/>
    </location>
</feature>
<evidence type="ECO:0000256" key="1">
    <source>
        <dbReference type="ARBA" id="ARBA00004128"/>
    </source>
</evidence>